<feature type="transmembrane region" description="Helical" evidence="1">
    <location>
        <begin position="30"/>
        <end position="50"/>
    </location>
</feature>
<keyword evidence="1" id="KW-1133">Transmembrane helix</keyword>
<organism evidence="2 3">
    <name type="scientific">Candidatus Collierbacteria bacterium GW2011_GWB2_45_17</name>
    <dbReference type="NCBI Taxonomy" id="1618388"/>
    <lineage>
        <taxon>Bacteria</taxon>
        <taxon>Candidatus Collieribacteriota</taxon>
    </lineage>
</organism>
<name>A0A837IFJ9_9BACT</name>
<feature type="transmembrane region" description="Helical" evidence="1">
    <location>
        <begin position="7"/>
        <end position="24"/>
    </location>
</feature>
<evidence type="ECO:0000313" key="3">
    <source>
        <dbReference type="Proteomes" id="UP000034078"/>
    </source>
</evidence>
<keyword evidence="1" id="KW-0812">Transmembrane</keyword>
<reference evidence="2 3" key="1">
    <citation type="journal article" date="2015" name="Nature">
        <title>rRNA introns, odd ribosomes, and small enigmatic genomes across a large radiation of phyla.</title>
        <authorList>
            <person name="Brown C.T."/>
            <person name="Hug L.A."/>
            <person name="Thomas B.C."/>
            <person name="Sharon I."/>
            <person name="Castelle C.J."/>
            <person name="Singh A."/>
            <person name="Wilkins M.J."/>
            <person name="Williams K.H."/>
            <person name="Banfield J.F."/>
        </authorList>
    </citation>
    <scope>NUCLEOTIDE SEQUENCE [LARGE SCALE GENOMIC DNA]</scope>
</reference>
<protein>
    <submittedName>
        <fullName evidence="2">Uncharacterized protein</fullName>
    </submittedName>
</protein>
<dbReference type="EMBL" id="LCKO01000018">
    <property type="protein sequence ID" value="KKT98894.1"/>
    <property type="molecule type" value="Genomic_DNA"/>
</dbReference>
<accession>A0A837IFJ9</accession>
<evidence type="ECO:0000256" key="1">
    <source>
        <dbReference type="SAM" id="Phobius"/>
    </source>
</evidence>
<sequence>MKTKSLLTGLAGLVMIIWVGTVIFTTPFDAGMLFLTVGFCLVIFGIFFYAQRQTSGQ</sequence>
<keyword evidence="1" id="KW-0472">Membrane</keyword>
<dbReference type="AlphaFoldDB" id="A0A837IFJ9"/>
<proteinExistence type="predicted"/>
<gene>
    <name evidence="2" type="ORF">UX01_C0018G0009</name>
</gene>
<dbReference type="Proteomes" id="UP000034078">
    <property type="component" value="Unassembled WGS sequence"/>
</dbReference>
<evidence type="ECO:0000313" key="2">
    <source>
        <dbReference type="EMBL" id="KKT98894.1"/>
    </source>
</evidence>
<comment type="caution">
    <text evidence="2">The sequence shown here is derived from an EMBL/GenBank/DDBJ whole genome shotgun (WGS) entry which is preliminary data.</text>
</comment>